<evidence type="ECO:0000256" key="1">
    <source>
        <dbReference type="SAM" id="MobiDB-lite"/>
    </source>
</evidence>
<organism evidence="2">
    <name type="scientific">Haptolina ericina</name>
    <dbReference type="NCBI Taxonomy" id="156174"/>
    <lineage>
        <taxon>Eukaryota</taxon>
        <taxon>Haptista</taxon>
        <taxon>Haptophyta</taxon>
        <taxon>Prymnesiophyceae</taxon>
        <taxon>Prymnesiales</taxon>
        <taxon>Prymnesiaceae</taxon>
        <taxon>Haptolina</taxon>
    </lineage>
</organism>
<reference evidence="2" key="1">
    <citation type="submission" date="2021-01" db="EMBL/GenBank/DDBJ databases">
        <authorList>
            <person name="Corre E."/>
            <person name="Pelletier E."/>
            <person name="Niang G."/>
            <person name="Scheremetjew M."/>
            <person name="Finn R."/>
            <person name="Kale V."/>
            <person name="Holt S."/>
            <person name="Cochrane G."/>
            <person name="Meng A."/>
            <person name="Brown T."/>
            <person name="Cohen L."/>
        </authorList>
    </citation>
    <scope>NUCLEOTIDE SEQUENCE</scope>
    <source>
        <strain evidence="2">CCMP281</strain>
    </source>
</reference>
<proteinExistence type="predicted"/>
<dbReference type="AlphaFoldDB" id="A0A7S3BB80"/>
<name>A0A7S3BB80_9EUKA</name>
<feature type="region of interest" description="Disordered" evidence="1">
    <location>
        <begin position="110"/>
        <end position="134"/>
    </location>
</feature>
<protein>
    <submittedName>
        <fullName evidence="2">Uncharacterized protein</fullName>
    </submittedName>
</protein>
<dbReference type="EMBL" id="HBHX01050561">
    <property type="protein sequence ID" value="CAE0130004.1"/>
    <property type="molecule type" value="Transcribed_RNA"/>
</dbReference>
<evidence type="ECO:0000313" key="2">
    <source>
        <dbReference type="EMBL" id="CAE0130004.1"/>
    </source>
</evidence>
<accession>A0A7S3BB80</accession>
<gene>
    <name evidence="2" type="ORF">HERI1096_LOCUS27932</name>
</gene>
<sequence>MAGAESLTQKVAAMSMELGNLLPRASSALTSQLQEVQEALAALKAGEEKLASRTQELASRESVLSARASECTAAEQANAQRARELESRAGELEAHAEQLAVREQKVEQREAQLASGEAQLAQQKSAAAPEPPNHAALARMPALTSAPVQAPTAAQALTIDPKALARATAAALIKMGV</sequence>